<evidence type="ECO:0000313" key="7">
    <source>
        <dbReference type="EMBL" id="ODQ73306.1"/>
    </source>
</evidence>
<dbReference type="EMBL" id="KV454294">
    <property type="protein sequence ID" value="ODQ73306.1"/>
    <property type="molecule type" value="Genomic_DNA"/>
</dbReference>
<dbReference type="InterPro" id="IPR008906">
    <property type="entry name" value="HATC_C_dom"/>
</dbReference>
<gene>
    <name evidence="7" type="ORF">LIPSTDRAFT_32460</name>
</gene>
<dbReference type="AlphaFoldDB" id="A0A1E3Q6K6"/>
<evidence type="ECO:0000313" key="8">
    <source>
        <dbReference type="Proteomes" id="UP000094385"/>
    </source>
</evidence>
<dbReference type="PANTHER" id="PTHR46481">
    <property type="entry name" value="ZINC FINGER BED DOMAIN-CONTAINING PROTEIN 4"/>
    <property type="match status" value="1"/>
</dbReference>
<dbReference type="GO" id="GO:0046983">
    <property type="term" value="F:protein dimerization activity"/>
    <property type="evidence" value="ECO:0007669"/>
    <property type="project" value="InterPro"/>
</dbReference>
<protein>
    <recommendedName>
        <fullName evidence="6">HAT C-terminal dimerisation domain-containing protein</fullName>
    </recommendedName>
</protein>
<keyword evidence="2" id="KW-0479">Metal-binding</keyword>
<evidence type="ECO:0000259" key="6">
    <source>
        <dbReference type="Pfam" id="PF05699"/>
    </source>
</evidence>
<dbReference type="InterPro" id="IPR012337">
    <property type="entry name" value="RNaseH-like_sf"/>
</dbReference>
<evidence type="ECO:0000256" key="5">
    <source>
        <dbReference type="ARBA" id="ARBA00023242"/>
    </source>
</evidence>
<dbReference type="Pfam" id="PF05699">
    <property type="entry name" value="Dimer_Tnp_hAT"/>
    <property type="match status" value="1"/>
</dbReference>
<dbReference type="STRING" id="675824.A0A1E3Q6K6"/>
<feature type="domain" description="HAT C-terminal dimerisation" evidence="6">
    <location>
        <begin position="315"/>
        <end position="383"/>
    </location>
</feature>
<dbReference type="PANTHER" id="PTHR46481:SF10">
    <property type="entry name" value="ZINC FINGER BED DOMAIN-CONTAINING PROTEIN 39"/>
    <property type="match status" value="1"/>
</dbReference>
<keyword evidence="8" id="KW-1185">Reference proteome</keyword>
<dbReference type="Proteomes" id="UP000094385">
    <property type="component" value="Unassembled WGS sequence"/>
</dbReference>
<comment type="subcellular location">
    <subcellularLocation>
        <location evidence="1">Nucleus</location>
    </subcellularLocation>
</comment>
<keyword evidence="5" id="KW-0539">Nucleus</keyword>
<dbReference type="GO" id="GO:0008270">
    <property type="term" value="F:zinc ion binding"/>
    <property type="evidence" value="ECO:0007669"/>
    <property type="project" value="UniProtKB-KW"/>
</dbReference>
<keyword evidence="3" id="KW-0863">Zinc-finger</keyword>
<proteinExistence type="predicted"/>
<evidence type="ECO:0000256" key="1">
    <source>
        <dbReference type="ARBA" id="ARBA00004123"/>
    </source>
</evidence>
<evidence type="ECO:0000256" key="3">
    <source>
        <dbReference type="ARBA" id="ARBA00022771"/>
    </source>
</evidence>
<accession>A0A1E3Q6K6</accession>
<dbReference type="SUPFAM" id="SSF53098">
    <property type="entry name" value="Ribonuclease H-like"/>
    <property type="match status" value="1"/>
</dbReference>
<dbReference type="InterPro" id="IPR052035">
    <property type="entry name" value="ZnF_BED_domain_contain"/>
</dbReference>
<keyword evidence="4" id="KW-0862">Zinc</keyword>
<name>A0A1E3Q6K6_LIPST</name>
<sequence>LEVATHRLWQKTGPVGKLHNIVTWINRSDTLAQAFLKLQKDYSESNPSKRIKVLHLVSDNATRWLSQFYMIERALKLRNFIEDLWDNQAKAYCRSHRSKKDIPLCLQPDSKLTDSGWSMLQELQKLLYNFNVVLLILQGDSVLRDRVDGCLKAYGLIWQVIPAFEFLLDKLEKAKKEEVENSYRIQWQAAVNCAWDRLDKYYQLLDDCPAYYAAVALHPRYRWRYFETKWSTRESWITGTRAAVQRLWDSDYKKRPVSNHLTTFRPLQLKVSFVSPFDQYSDTVSPPLMPDFDEPKDLPDDEYERWHLSTATDIDVEDPLEYWYNKKSEYPRLCQMAVDILSIPPMSAECERLFSSSGLMVTPLRSRLETTTIGLAQTVRSWLKAGVIHDSVMDV</sequence>
<feature type="non-terminal residue" evidence="7">
    <location>
        <position position="395"/>
    </location>
</feature>
<dbReference type="OrthoDB" id="4035947at2759"/>
<feature type="non-terminal residue" evidence="7">
    <location>
        <position position="1"/>
    </location>
</feature>
<reference evidence="7 8" key="1">
    <citation type="journal article" date="2016" name="Proc. Natl. Acad. Sci. U.S.A.">
        <title>Comparative genomics of biotechnologically important yeasts.</title>
        <authorList>
            <person name="Riley R."/>
            <person name="Haridas S."/>
            <person name="Wolfe K.H."/>
            <person name="Lopes M.R."/>
            <person name="Hittinger C.T."/>
            <person name="Goeker M."/>
            <person name="Salamov A.A."/>
            <person name="Wisecaver J.H."/>
            <person name="Long T.M."/>
            <person name="Calvey C.H."/>
            <person name="Aerts A.L."/>
            <person name="Barry K.W."/>
            <person name="Choi C."/>
            <person name="Clum A."/>
            <person name="Coughlan A.Y."/>
            <person name="Deshpande S."/>
            <person name="Douglass A.P."/>
            <person name="Hanson S.J."/>
            <person name="Klenk H.-P."/>
            <person name="LaButti K.M."/>
            <person name="Lapidus A."/>
            <person name="Lindquist E.A."/>
            <person name="Lipzen A.M."/>
            <person name="Meier-Kolthoff J.P."/>
            <person name="Ohm R.A."/>
            <person name="Otillar R.P."/>
            <person name="Pangilinan J.L."/>
            <person name="Peng Y."/>
            <person name="Rokas A."/>
            <person name="Rosa C.A."/>
            <person name="Scheuner C."/>
            <person name="Sibirny A.A."/>
            <person name="Slot J.C."/>
            <person name="Stielow J.B."/>
            <person name="Sun H."/>
            <person name="Kurtzman C.P."/>
            <person name="Blackwell M."/>
            <person name="Grigoriev I.V."/>
            <person name="Jeffries T.W."/>
        </authorList>
    </citation>
    <scope>NUCLEOTIDE SEQUENCE [LARGE SCALE GENOMIC DNA]</scope>
    <source>
        <strain evidence="7 8">NRRL Y-11557</strain>
    </source>
</reference>
<evidence type="ECO:0000256" key="2">
    <source>
        <dbReference type="ARBA" id="ARBA00022723"/>
    </source>
</evidence>
<organism evidence="7 8">
    <name type="scientific">Lipomyces starkeyi NRRL Y-11557</name>
    <dbReference type="NCBI Taxonomy" id="675824"/>
    <lineage>
        <taxon>Eukaryota</taxon>
        <taxon>Fungi</taxon>
        <taxon>Dikarya</taxon>
        <taxon>Ascomycota</taxon>
        <taxon>Saccharomycotina</taxon>
        <taxon>Lipomycetes</taxon>
        <taxon>Lipomycetales</taxon>
        <taxon>Lipomycetaceae</taxon>
        <taxon>Lipomyces</taxon>
    </lineage>
</organism>
<dbReference type="GO" id="GO:0005634">
    <property type="term" value="C:nucleus"/>
    <property type="evidence" value="ECO:0007669"/>
    <property type="project" value="UniProtKB-SubCell"/>
</dbReference>
<evidence type="ECO:0000256" key="4">
    <source>
        <dbReference type="ARBA" id="ARBA00022833"/>
    </source>
</evidence>